<gene>
    <name evidence="16" type="ORF">TanjilG_14201</name>
</gene>
<dbReference type="PROSITE" id="PS50088">
    <property type="entry name" value="ANK_REPEAT"/>
    <property type="match status" value="4"/>
</dbReference>
<evidence type="ECO:0000256" key="8">
    <source>
        <dbReference type="ARBA" id="ARBA00022771"/>
    </source>
</evidence>
<feature type="domain" description="RING-type" evidence="15">
    <location>
        <begin position="323"/>
        <end position="372"/>
    </location>
</feature>
<dbReference type="OMA" id="IQKCGHQ"/>
<dbReference type="GO" id="GO:0061630">
    <property type="term" value="F:ubiquitin protein ligase activity"/>
    <property type="evidence" value="ECO:0007669"/>
    <property type="project" value="UniProtKB-EC"/>
</dbReference>
<dbReference type="SMART" id="SM00248">
    <property type="entry name" value="ANK"/>
    <property type="match status" value="7"/>
</dbReference>
<evidence type="ECO:0000256" key="11">
    <source>
        <dbReference type="ARBA" id="ARBA00023043"/>
    </source>
</evidence>
<keyword evidence="11 12" id="KW-0040">ANK repeat</keyword>
<evidence type="ECO:0000256" key="4">
    <source>
        <dbReference type="ARBA" id="ARBA00012483"/>
    </source>
</evidence>
<evidence type="ECO:0000256" key="10">
    <source>
        <dbReference type="ARBA" id="ARBA00022833"/>
    </source>
</evidence>
<keyword evidence="5" id="KW-0808">Transferase</keyword>
<dbReference type="Pfam" id="PF24921">
    <property type="entry name" value="RING_XB3-XBAT31"/>
    <property type="match status" value="1"/>
</dbReference>
<evidence type="ECO:0000256" key="12">
    <source>
        <dbReference type="PROSITE-ProRule" id="PRU00023"/>
    </source>
</evidence>
<dbReference type="PROSITE" id="PS50297">
    <property type="entry name" value="ANK_REP_REGION"/>
    <property type="match status" value="4"/>
</dbReference>
<comment type="catalytic activity">
    <reaction evidence="1">
        <text>S-ubiquitinyl-[E2 ubiquitin-conjugating enzyme]-L-cysteine + [acceptor protein]-L-lysine = [E2 ubiquitin-conjugating enzyme]-L-cysteine + N(6)-ubiquitinyl-[acceptor protein]-L-lysine.</text>
        <dbReference type="EC" id="2.3.2.27"/>
    </reaction>
</comment>
<dbReference type="PANTHER" id="PTHR24161:SF85">
    <property type="entry name" value="PALMITOYLTRANSFERASE HIP14"/>
    <property type="match status" value="1"/>
</dbReference>
<name>A0A1J7H3D7_LUPAN</name>
<dbReference type="InterPro" id="IPR056760">
    <property type="entry name" value="RING_XB3-like"/>
</dbReference>
<dbReference type="InterPro" id="IPR013083">
    <property type="entry name" value="Znf_RING/FYVE/PHD"/>
</dbReference>
<feature type="repeat" description="ANK" evidence="12">
    <location>
        <begin position="158"/>
        <end position="190"/>
    </location>
</feature>
<feature type="region of interest" description="Disordered" evidence="14">
    <location>
        <begin position="386"/>
        <end position="438"/>
    </location>
</feature>
<evidence type="ECO:0000256" key="13">
    <source>
        <dbReference type="PROSITE-ProRule" id="PRU00175"/>
    </source>
</evidence>
<evidence type="ECO:0000313" key="16">
    <source>
        <dbReference type="EMBL" id="OIW01018.1"/>
    </source>
</evidence>
<protein>
    <recommendedName>
        <fullName evidence="4">RING-type E3 ubiquitin transferase</fullName>
        <ecNumber evidence="4">2.3.2.27</ecNumber>
    </recommendedName>
</protein>
<dbReference type="InterPro" id="IPR002110">
    <property type="entry name" value="Ankyrin_rpt"/>
</dbReference>
<dbReference type="AlphaFoldDB" id="A0A1J7H3D7"/>
<evidence type="ECO:0000259" key="15">
    <source>
        <dbReference type="PROSITE" id="PS50089"/>
    </source>
</evidence>
<dbReference type="InterPro" id="IPR036770">
    <property type="entry name" value="Ankyrin_rpt-contain_sf"/>
</dbReference>
<evidence type="ECO:0000256" key="2">
    <source>
        <dbReference type="ARBA" id="ARBA00004413"/>
    </source>
</evidence>
<dbReference type="PANTHER" id="PTHR24161">
    <property type="entry name" value="ANK_REP_REGION DOMAIN-CONTAINING PROTEIN-RELATED"/>
    <property type="match status" value="1"/>
</dbReference>
<dbReference type="Pfam" id="PF00023">
    <property type="entry name" value="Ank"/>
    <property type="match status" value="1"/>
</dbReference>
<evidence type="ECO:0000313" key="17">
    <source>
        <dbReference type="Proteomes" id="UP000188354"/>
    </source>
</evidence>
<evidence type="ECO:0000256" key="9">
    <source>
        <dbReference type="ARBA" id="ARBA00022786"/>
    </source>
</evidence>
<dbReference type="Gene3D" id="1.25.40.20">
    <property type="entry name" value="Ankyrin repeat-containing domain"/>
    <property type="match status" value="2"/>
</dbReference>
<comment type="pathway">
    <text evidence="3">Protein modification; protein ubiquitination.</text>
</comment>
<dbReference type="Pfam" id="PF12796">
    <property type="entry name" value="Ank_2"/>
    <property type="match status" value="2"/>
</dbReference>
<dbReference type="OrthoDB" id="194358at2759"/>
<dbReference type="SUPFAM" id="SSF48403">
    <property type="entry name" value="Ankyrin repeat"/>
    <property type="match status" value="1"/>
</dbReference>
<dbReference type="EC" id="2.3.2.27" evidence="4"/>
<evidence type="ECO:0000256" key="6">
    <source>
        <dbReference type="ARBA" id="ARBA00022723"/>
    </source>
</evidence>
<evidence type="ECO:0000256" key="1">
    <source>
        <dbReference type="ARBA" id="ARBA00000900"/>
    </source>
</evidence>
<proteinExistence type="predicted"/>
<dbReference type="Gramene" id="OIW01018">
    <property type="protein sequence ID" value="OIW01018"/>
    <property type="gene ID" value="TanjilG_14201"/>
</dbReference>
<dbReference type="STRING" id="3871.A0A1J7H3D7"/>
<organism evidence="16 17">
    <name type="scientific">Lupinus angustifolius</name>
    <name type="common">Narrow-leaved blue lupine</name>
    <dbReference type="NCBI Taxonomy" id="3871"/>
    <lineage>
        <taxon>Eukaryota</taxon>
        <taxon>Viridiplantae</taxon>
        <taxon>Streptophyta</taxon>
        <taxon>Embryophyta</taxon>
        <taxon>Tracheophyta</taxon>
        <taxon>Spermatophyta</taxon>
        <taxon>Magnoliopsida</taxon>
        <taxon>eudicotyledons</taxon>
        <taxon>Gunneridae</taxon>
        <taxon>Pentapetalae</taxon>
        <taxon>rosids</taxon>
        <taxon>fabids</taxon>
        <taxon>Fabales</taxon>
        <taxon>Fabaceae</taxon>
        <taxon>Papilionoideae</taxon>
        <taxon>50 kb inversion clade</taxon>
        <taxon>genistoids sensu lato</taxon>
        <taxon>core genistoids</taxon>
        <taxon>Genisteae</taxon>
        <taxon>Lupinus</taxon>
    </lineage>
</organism>
<feature type="repeat" description="ANK" evidence="12">
    <location>
        <begin position="195"/>
        <end position="227"/>
    </location>
</feature>
<dbReference type="SUPFAM" id="SSF57850">
    <property type="entry name" value="RING/U-box"/>
    <property type="match status" value="1"/>
</dbReference>
<dbReference type="Gene3D" id="3.30.40.10">
    <property type="entry name" value="Zinc/RING finger domain, C3HC4 (zinc finger)"/>
    <property type="match status" value="1"/>
</dbReference>
<keyword evidence="7" id="KW-0677">Repeat</keyword>
<feature type="repeat" description="ANK" evidence="12">
    <location>
        <begin position="46"/>
        <end position="78"/>
    </location>
</feature>
<keyword evidence="10" id="KW-0862">Zinc</keyword>
<evidence type="ECO:0000256" key="5">
    <source>
        <dbReference type="ARBA" id="ARBA00022679"/>
    </source>
</evidence>
<feature type="repeat" description="ANK" evidence="12">
    <location>
        <begin position="79"/>
        <end position="111"/>
    </location>
</feature>
<keyword evidence="17" id="KW-1185">Reference proteome</keyword>
<accession>A0A1J7H3D7</accession>
<comment type="subcellular location">
    <subcellularLocation>
        <location evidence="2">Cell membrane</location>
        <topology evidence="2">Peripheral membrane protein</topology>
        <orientation evidence="2">Cytoplasmic side</orientation>
    </subcellularLocation>
</comment>
<dbReference type="InterPro" id="IPR001841">
    <property type="entry name" value="Znf_RING"/>
</dbReference>
<evidence type="ECO:0000256" key="7">
    <source>
        <dbReference type="ARBA" id="ARBA00022737"/>
    </source>
</evidence>
<reference evidence="16 17" key="1">
    <citation type="journal article" date="2017" name="Plant Biotechnol. J.">
        <title>A comprehensive draft genome sequence for lupin (Lupinus angustifolius), an emerging health food: insights into plant-microbe interactions and legume evolution.</title>
        <authorList>
            <person name="Hane J.K."/>
            <person name="Ming Y."/>
            <person name="Kamphuis L.G."/>
            <person name="Nelson M.N."/>
            <person name="Garg G."/>
            <person name="Atkins C.A."/>
            <person name="Bayer P.E."/>
            <person name="Bravo A."/>
            <person name="Bringans S."/>
            <person name="Cannon S."/>
            <person name="Edwards D."/>
            <person name="Foley R."/>
            <person name="Gao L.L."/>
            <person name="Harrison M.J."/>
            <person name="Huang W."/>
            <person name="Hurgobin B."/>
            <person name="Li S."/>
            <person name="Liu C.W."/>
            <person name="McGrath A."/>
            <person name="Morahan G."/>
            <person name="Murray J."/>
            <person name="Weller J."/>
            <person name="Jian J."/>
            <person name="Singh K.B."/>
        </authorList>
    </citation>
    <scope>NUCLEOTIDE SEQUENCE [LARGE SCALE GENOMIC DNA]</scope>
    <source>
        <strain evidence="17">cv. Tanjil</strain>
        <tissue evidence="16">Whole plant</tissue>
    </source>
</reference>
<dbReference type="Proteomes" id="UP000188354">
    <property type="component" value="Chromosome LG12"/>
</dbReference>
<evidence type="ECO:0000256" key="14">
    <source>
        <dbReference type="SAM" id="MobiDB-lite"/>
    </source>
</evidence>
<feature type="compositionally biased region" description="Low complexity" evidence="14">
    <location>
        <begin position="405"/>
        <end position="418"/>
    </location>
</feature>
<dbReference type="GO" id="GO:0005886">
    <property type="term" value="C:plasma membrane"/>
    <property type="evidence" value="ECO:0007669"/>
    <property type="project" value="UniProtKB-SubCell"/>
</dbReference>
<evidence type="ECO:0000256" key="3">
    <source>
        <dbReference type="ARBA" id="ARBA00004906"/>
    </source>
</evidence>
<sequence length="438" mass="47490">MGQKVSCRKNHEKNDLLSAVANGELEMVEAIVKIHPTVLEHATARASLSPLHVAASNGRIEMLCMLLEHNVNVDIVNQHRQTPLMLAVMHGKTGCMEKLIQAGANILMFDSLSRRTCLHYAAYYGHLGCLKAILSTAHSTRVADSWGFSRFVNIRDINGETPLHLAARQRQTECLHFLLDRGALVCATTGGYGYHGSTPLHMAAHGGSVECVRMLLASGADRLQLDPYGRIPFSVALKYKHKACAALLDPSYASMLVWPSPLKVISELNQETKALLEKALLEANMERENTLLMEADMPPSPLHPASKDDDIASESEDSDMELCCICFEQVCTIEVRPCGHQMCALCTLALCCHQKPDPATACAAEPVCPFCRGAILQLIVAKIKTSSDTDEAESSPTEPRKSRKSSFSEGSSSFKGLSAMGSLGRIAGCNSGKVGTEK</sequence>
<keyword evidence="8 13" id="KW-0863">Zinc-finger</keyword>
<keyword evidence="6" id="KW-0479">Metal-binding</keyword>
<dbReference type="GO" id="GO:0008270">
    <property type="term" value="F:zinc ion binding"/>
    <property type="evidence" value="ECO:0007669"/>
    <property type="project" value="UniProtKB-KW"/>
</dbReference>
<dbReference type="PROSITE" id="PS50089">
    <property type="entry name" value="ZF_RING_2"/>
    <property type="match status" value="1"/>
</dbReference>
<keyword evidence="9" id="KW-0833">Ubl conjugation pathway</keyword>
<dbReference type="EMBL" id="CM007372">
    <property type="protein sequence ID" value="OIW01018.1"/>
    <property type="molecule type" value="Genomic_DNA"/>
</dbReference>